<evidence type="ECO:0000256" key="1">
    <source>
        <dbReference type="SAM" id="MobiDB-lite"/>
    </source>
</evidence>
<keyword evidence="3" id="KW-1185">Reference proteome</keyword>
<feature type="non-terminal residue" evidence="2">
    <location>
        <position position="245"/>
    </location>
</feature>
<reference evidence="2" key="1">
    <citation type="journal article" date="2022" name="bioRxiv">
        <title>Deciphering the potential niche of two novel black yeast fungi from a biological soil crust based on their genomes, phenotypes, and melanin regulation.</title>
        <authorList>
            <consortium name="DOE Joint Genome Institute"/>
            <person name="Carr E.C."/>
            <person name="Barton Q."/>
            <person name="Grambo S."/>
            <person name="Sullivan M."/>
            <person name="Renfro C.M."/>
            <person name="Kuo A."/>
            <person name="Pangilinan J."/>
            <person name="Lipzen A."/>
            <person name="Keymanesh K."/>
            <person name="Savage E."/>
            <person name="Barry K."/>
            <person name="Grigoriev I.V."/>
            <person name="Riekhof W.R."/>
            <person name="Harris S.S."/>
        </authorList>
    </citation>
    <scope>NUCLEOTIDE SEQUENCE</scope>
    <source>
        <strain evidence="2">JF 03-4F</strain>
    </source>
</reference>
<accession>A0AAN6E499</accession>
<protein>
    <submittedName>
        <fullName evidence="2">Uncharacterized protein</fullName>
    </submittedName>
</protein>
<gene>
    <name evidence="2" type="ORF">EDD36DRAFT_429654</name>
</gene>
<sequence length="245" mass="27514">MEANSRFQGDHAGIRCHMDRSLHGEPLVANEVTARPGKSPSGQDQDQSQMECEQYCTHPLRKYLETLAKAPETATIPRQNVTGGPSTRLGWWSRGDTHLARADSILSMNVEACCSNSIGKINFCSFPSQFSFTNAWRGPTSMQRQSNPCLPGCGSTHLPPHCRKGVHHSGRPLKLQMLSQLHWASTAASERCIRSRKYHMFLKPLQAKDSVREKPAIDHVFRMRQFWLKAFSIAANATWPRLFVG</sequence>
<feature type="compositionally biased region" description="Polar residues" evidence="1">
    <location>
        <begin position="40"/>
        <end position="51"/>
    </location>
</feature>
<evidence type="ECO:0000313" key="3">
    <source>
        <dbReference type="Proteomes" id="UP001203852"/>
    </source>
</evidence>
<proteinExistence type="predicted"/>
<feature type="region of interest" description="Disordered" evidence="1">
    <location>
        <begin position="32"/>
        <end position="51"/>
    </location>
</feature>
<organism evidence="2 3">
    <name type="scientific">Exophiala viscosa</name>
    <dbReference type="NCBI Taxonomy" id="2486360"/>
    <lineage>
        <taxon>Eukaryota</taxon>
        <taxon>Fungi</taxon>
        <taxon>Dikarya</taxon>
        <taxon>Ascomycota</taxon>
        <taxon>Pezizomycotina</taxon>
        <taxon>Eurotiomycetes</taxon>
        <taxon>Chaetothyriomycetidae</taxon>
        <taxon>Chaetothyriales</taxon>
        <taxon>Herpotrichiellaceae</taxon>
        <taxon>Exophiala</taxon>
    </lineage>
</organism>
<evidence type="ECO:0000313" key="2">
    <source>
        <dbReference type="EMBL" id="KAI1616653.1"/>
    </source>
</evidence>
<dbReference type="Proteomes" id="UP001203852">
    <property type="component" value="Unassembled WGS sequence"/>
</dbReference>
<name>A0AAN6E499_9EURO</name>
<comment type="caution">
    <text evidence="2">The sequence shown here is derived from an EMBL/GenBank/DDBJ whole genome shotgun (WGS) entry which is preliminary data.</text>
</comment>
<dbReference type="EMBL" id="MU404351">
    <property type="protein sequence ID" value="KAI1616653.1"/>
    <property type="molecule type" value="Genomic_DNA"/>
</dbReference>
<dbReference type="AlphaFoldDB" id="A0AAN6E499"/>